<sequence length="162" mass="18717">MEEELKSMKDNEVWDLVELPKGIKTIGCKWIFKTKHDSKGNVERYKARLVAKGYTQKEGSDYKETFSPVSKKDSLRIVMALVAHFDLELHKMDVKTAFLNGDLHEEVYMDQPEGFQDKGKEHMVCKLKKSIYGLKQASRQWLLDNGILSSMKFSSLLVSKRI</sequence>
<dbReference type="AlphaFoldDB" id="A5C752"/>
<evidence type="ECO:0000313" key="2">
    <source>
        <dbReference type="EMBL" id="CAN79747.1"/>
    </source>
</evidence>
<gene>
    <name evidence="2" type="ORF">VITISV_008704</name>
</gene>
<name>A5C752_VITVI</name>
<reference evidence="2" key="1">
    <citation type="journal article" date="2007" name="PLoS ONE">
        <title>The first genome sequence of an elite grapevine cultivar (Pinot noir Vitis vinifera L.): coping with a highly heterozygous genome.</title>
        <authorList>
            <person name="Velasco R."/>
            <person name="Zharkikh A."/>
            <person name="Troggio M."/>
            <person name="Cartwright D.A."/>
            <person name="Cestaro A."/>
            <person name="Pruss D."/>
            <person name="Pindo M."/>
            <person name="FitzGerald L.M."/>
            <person name="Vezzulli S."/>
            <person name="Reid J."/>
            <person name="Malacarne G."/>
            <person name="Iliev D."/>
            <person name="Coppola G."/>
            <person name="Wardell B."/>
            <person name="Micheletti D."/>
            <person name="Macalma T."/>
            <person name="Facci M."/>
            <person name="Mitchell J.T."/>
            <person name="Perazzolli M."/>
            <person name="Eldredge G."/>
            <person name="Gatto P."/>
            <person name="Oyzerski R."/>
            <person name="Moretto M."/>
            <person name="Gutin N."/>
            <person name="Stefanini M."/>
            <person name="Chen Y."/>
            <person name="Segala C."/>
            <person name="Davenport C."/>
            <person name="Dematte L."/>
            <person name="Mraz A."/>
            <person name="Battilana J."/>
            <person name="Stormo K."/>
            <person name="Costa F."/>
            <person name="Tao Q."/>
            <person name="Si-Ammour A."/>
            <person name="Harkins T."/>
            <person name="Lackey A."/>
            <person name="Perbost C."/>
            <person name="Taillon B."/>
            <person name="Stella A."/>
            <person name="Solovyev V."/>
            <person name="Fawcett J.A."/>
            <person name="Sterck L."/>
            <person name="Vandepoele K."/>
            <person name="Grando S.M."/>
            <person name="Toppo S."/>
            <person name="Moser C."/>
            <person name="Lanchbury J."/>
            <person name="Bogden R."/>
            <person name="Skolnick M."/>
            <person name="Sgaramella V."/>
            <person name="Bhatnagar S.K."/>
            <person name="Fontana P."/>
            <person name="Gutin A."/>
            <person name="Van de Peer Y."/>
            <person name="Salamini F."/>
            <person name="Viola R."/>
        </authorList>
    </citation>
    <scope>NUCLEOTIDE SEQUENCE</scope>
</reference>
<dbReference type="EMBL" id="AM484650">
    <property type="protein sequence ID" value="CAN79747.1"/>
    <property type="molecule type" value="Genomic_DNA"/>
</dbReference>
<accession>A5C752</accession>
<organism evidence="2">
    <name type="scientific">Vitis vinifera</name>
    <name type="common">Grape</name>
    <dbReference type="NCBI Taxonomy" id="29760"/>
    <lineage>
        <taxon>Eukaryota</taxon>
        <taxon>Viridiplantae</taxon>
        <taxon>Streptophyta</taxon>
        <taxon>Embryophyta</taxon>
        <taxon>Tracheophyta</taxon>
        <taxon>Spermatophyta</taxon>
        <taxon>Magnoliopsida</taxon>
        <taxon>eudicotyledons</taxon>
        <taxon>Gunneridae</taxon>
        <taxon>Pentapetalae</taxon>
        <taxon>rosids</taxon>
        <taxon>Vitales</taxon>
        <taxon>Vitaceae</taxon>
        <taxon>Viteae</taxon>
        <taxon>Vitis</taxon>
    </lineage>
</organism>
<dbReference type="InterPro" id="IPR043502">
    <property type="entry name" value="DNA/RNA_pol_sf"/>
</dbReference>
<dbReference type="SUPFAM" id="SSF56672">
    <property type="entry name" value="DNA/RNA polymerases"/>
    <property type="match status" value="1"/>
</dbReference>
<evidence type="ECO:0000259" key="1">
    <source>
        <dbReference type="Pfam" id="PF07727"/>
    </source>
</evidence>
<protein>
    <recommendedName>
        <fullName evidence="1">Reverse transcriptase Ty1/copia-type domain-containing protein</fullName>
    </recommendedName>
</protein>
<proteinExistence type="predicted"/>
<dbReference type="InterPro" id="IPR013103">
    <property type="entry name" value="RVT_2"/>
</dbReference>
<feature type="domain" description="Reverse transcriptase Ty1/copia-type" evidence="1">
    <location>
        <begin position="11"/>
        <end position="142"/>
    </location>
</feature>
<dbReference type="Pfam" id="PF07727">
    <property type="entry name" value="RVT_2"/>
    <property type="match status" value="1"/>
</dbReference>